<evidence type="ECO:0000313" key="4">
    <source>
        <dbReference type="Proteomes" id="UP000278422"/>
    </source>
</evidence>
<dbReference type="RefSeq" id="WP_010265476.1">
    <property type="nucleotide sequence ID" value="NZ_CP066067.1"/>
</dbReference>
<dbReference type="OrthoDB" id="4427749at2"/>
<name>A0A3R8QPY0_9CORY</name>
<sequence length="123" mass="13399">MSSWDETVFSDETNTDFLDDCVDLEELDLMEMLEDACSSALNHARPGETDYVNGLCAASVAAIWCGAPFSASDVVSDYPFIRRYIGDCPESLQEAALQVLDRELDDSGADAPEGLETYVEALS</sequence>
<dbReference type="Pfam" id="PF14078">
    <property type="entry name" value="DUF4259"/>
    <property type="match status" value="1"/>
</dbReference>
<dbReference type="AlphaFoldDB" id="A0A3R8QPY0"/>
<comment type="caution">
    <text evidence="2">The sequence shown here is derived from an EMBL/GenBank/DDBJ whole genome shotgun (WGS) entry which is preliminary data.</text>
</comment>
<dbReference type="EMBL" id="PQNK01000006">
    <property type="protein sequence ID" value="RRO86854.1"/>
    <property type="molecule type" value="Genomic_DNA"/>
</dbReference>
<dbReference type="Proteomes" id="UP000278422">
    <property type="component" value="Unassembled WGS sequence"/>
</dbReference>
<dbReference type="Proteomes" id="UP000276526">
    <property type="component" value="Unassembled WGS sequence"/>
</dbReference>
<organism evidence="2 4">
    <name type="scientific">Corynebacterium bovis</name>
    <dbReference type="NCBI Taxonomy" id="36808"/>
    <lineage>
        <taxon>Bacteria</taxon>
        <taxon>Bacillati</taxon>
        <taxon>Actinomycetota</taxon>
        <taxon>Actinomycetes</taxon>
        <taxon>Mycobacteriales</taxon>
        <taxon>Corynebacteriaceae</taxon>
        <taxon>Corynebacterium</taxon>
    </lineage>
</organism>
<dbReference type="InterPro" id="IPR025355">
    <property type="entry name" value="DUF4259"/>
</dbReference>
<dbReference type="EMBL" id="PQNQ01000033">
    <property type="protein sequence ID" value="RRQ02700.1"/>
    <property type="molecule type" value="Genomic_DNA"/>
</dbReference>
<protein>
    <submittedName>
        <fullName evidence="2">DUF4259 domain-containing protein</fullName>
    </submittedName>
</protein>
<reference evidence="3 4" key="1">
    <citation type="submission" date="2018-01" db="EMBL/GenBank/DDBJ databases">
        <title>Twenty Corynebacterium bovis Genomes.</title>
        <authorList>
            <person name="Gulvik C.A."/>
        </authorList>
    </citation>
    <scope>NUCLEOTIDE SEQUENCE [LARGE SCALE GENOMIC DNA]</scope>
    <source>
        <strain evidence="2 4">16-2004</strain>
        <strain evidence="1 3">F6900</strain>
    </source>
</reference>
<keyword evidence="4" id="KW-1185">Reference proteome</keyword>
<evidence type="ECO:0000313" key="3">
    <source>
        <dbReference type="Proteomes" id="UP000276526"/>
    </source>
</evidence>
<evidence type="ECO:0000313" key="2">
    <source>
        <dbReference type="EMBL" id="RRQ02700.1"/>
    </source>
</evidence>
<accession>A0A3R8QPY0</accession>
<evidence type="ECO:0000313" key="1">
    <source>
        <dbReference type="EMBL" id="RRO86854.1"/>
    </source>
</evidence>
<gene>
    <name evidence="2" type="ORF">CXF42_09390</name>
    <name evidence="1" type="ORF">CXF48_04770</name>
</gene>
<proteinExistence type="predicted"/>